<keyword evidence="1" id="KW-0812">Transmembrane</keyword>
<dbReference type="Pfam" id="PF07238">
    <property type="entry name" value="PilZ"/>
    <property type="match status" value="1"/>
</dbReference>
<feature type="domain" description="ALG44 beta-barrel" evidence="4">
    <location>
        <begin position="303"/>
        <end position="371"/>
    </location>
</feature>
<dbReference type="Pfam" id="PF25965">
    <property type="entry name" value="Beta-barrel_ALG44"/>
    <property type="match status" value="1"/>
</dbReference>
<evidence type="ECO:0000256" key="1">
    <source>
        <dbReference type="SAM" id="Phobius"/>
    </source>
</evidence>
<sequence length="381" mass="41642">MSSTSVLAAKVVHEAIDERQFVRTKIPAKVILSGHGLNGLECDIQDISLGGMGLLYDQPLKLGGLFSASIRLKLSKIDLNIDAKVKIVSQRGREVGAEFVELDSQKRDILRYIIAAYMSGEIADINGLFNVMQRENYIKERKTKHASARTPGERLKAALGTLLFLAVGLAALSLVLYKSYLLFFRIPASQAIVSANAYVVSMPDNGYVKYLLQPGQAQVKVGEPVASVSSQLAATFTTPSDIQALANLSQSDMQLLMGRALIETVIASPCDCDVFFPAKTLDGYAYKYQPLVHLLPRDEDLFIKATVPFEQMSKLSRVSSVQMQIFGIDEPVGGTVMASAVDELNQTLVLSIKPDRALPREAYQKPVSVELFLGLPLIAQF</sequence>
<name>A0A0A1YN41_9PSED</name>
<dbReference type="GO" id="GO:0035438">
    <property type="term" value="F:cyclic-di-GMP binding"/>
    <property type="evidence" value="ECO:0007669"/>
    <property type="project" value="InterPro"/>
</dbReference>
<proteinExistence type="predicted"/>
<dbReference type="eggNOG" id="COG0845">
    <property type="taxonomic scope" value="Bacteria"/>
</dbReference>
<feature type="domain" description="ALG44 barrel-sandwich hybrid" evidence="3">
    <location>
        <begin position="200"/>
        <end position="298"/>
    </location>
</feature>
<evidence type="ECO:0000313" key="5">
    <source>
        <dbReference type="EMBL" id="KFX71320.1"/>
    </source>
</evidence>
<evidence type="ECO:0000259" key="2">
    <source>
        <dbReference type="Pfam" id="PF07238"/>
    </source>
</evidence>
<dbReference type="Pfam" id="PF25964">
    <property type="entry name" value="BSH_ALG44"/>
    <property type="match status" value="1"/>
</dbReference>
<gene>
    <name evidence="5" type="ORF">TMS3_0105190</name>
</gene>
<dbReference type="OrthoDB" id="6992861at2"/>
<evidence type="ECO:0000259" key="3">
    <source>
        <dbReference type="Pfam" id="PF25964"/>
    </source>
</evidence>
<dbReference type="EMBL" id="AWSQ01000001">
    <property type="protein sequence ID" value="KFX71320.1"/>
    <property type="molecule type" value="Genomic_DNA"/>
</dbReference>
<dbReference type="InterPro" id="IPR009875">
    <property type="entry name" value="PilZ_domain"/>
</dbReference>
<comment type="caution">
    <text evidence="5">The sequence shown here is derived from an EMBL/GenBank/DDBJ whole genome shotgun (WGS) entry which is preliminary data.</text>
</comment>
<evidence type="ECO:0000259" key="4">
    <source>
        <dbReference type="Pfam" id="PF25965"/>
    </source>
</evidence>
<keyword evidence="1" id="KW-0472">Membrane</keyword>
<keyword evidence="6" id="KW-1185">Reference proteome</keyword>
<dbReference type="AlphaFoldDB" id="A0A0A1YN41"/>
<keyword evidence="1" id="KW-1133">Transmembrane helix</keyword>
<dbReference type="InterPro" id="IPR058835">
    <property type="entry name" value="BSH_ALG44"/>
</dbReference>
<dbReference type="RefSeq" id="WP_025164162.1">
    <property type="nucleotide sequence ID" value="NZ_AWSQ01000001.1"/>
</dbReference>
<protein>
    <submittedName>
        <fullName evidence="5">Pilus assembly protein PilZ</fullName>
    </submittedName>
</protein>
<feature type="domain" description="PilZ" evidence="2">
    <location>
        <begin position="18"/>
        <end position="113"/>
    </location>
</feature>
<dbReference type="InterPro" id="IPR058834">
    <property type="entry name" value="Beta-barrel_ALG44"/>
</dbReference>
<dbReference type="Proteomes" id="UP000030063">
    <property type="component" value="Unassembled WGS sequence"/>
</dbReference>
<organism evidence="5 6">
    <name type="scientific">Pseudomonas taeanensis MS-3</name>
    <dbReference type="NCBI Taxonomy" id="1395571"/>
    <lineage>
        <taxon>Bacteria</taxon>
        <taxon>Pseudomonadati</taxon>
        <taxon>Pseudomonadota</taxon>
        <taxon>Gammaproteobacteria</taxon>
        <taxon>Pseudomonadales</taxon>
        <taxon>Pseudomonadaceae</taxon>
        <taxon>Pseudomonas</taxon>
    </lineage>
</organism>
<accession>A0A0A1YN41</accession>
<dbReference type="STRING" id="1395571.TMS3_0105190"/>
<evidence type="ECO:0000313" key="6">
    <source>
        <dbReference type="Proteomes" id="UP000030063"/>
    </source>
</evidence>
<reference evidence="5 6" key="1">
    <citation type="journal article" date="2014" name="Genome Announc.">
        <title>Draft Genome Sequence of Petroleum Oil-Degrading Marine Bacterium Pseudomonas taeanensis Strain MS-3, Isolated from a Crude Oil-Contaminated Seashore.</title>
        <authorList>
            <person name="Lee S.Y."/>
            <person name="Kim S.H."/>
            <person name="Lee D.G."/>
            <person name="Shin S."/>
            <person name="Yun S.H."/>
            <person name="Choi C.W."/>
            <person name="Chung Y.H."/>
            <person name="Choi J.S."/>
            <person name="Kahng H.Y."/>
            <person name="Kim S.I."/>
        </authorList>
    </citation>
    <scope>NUCLEOTIDE SEQUENCE [LARGE SCALE GENOMIC DNA]</scope>
    <source>
        <strain evidence="5 6">MS-3</strain>
    </source>
</reference>
<feature type="transmembrane region" description="Helical" evidence="1">
    <location>
        <begin position="157"/>
        <end position="177"/>
    </location>
</feature>
<dbReference type="SUPFAM" id="SSF141371">
    <property type="entry name" value="PilZ domain-like"/>
    <property type="match status" value="1"/>
</dbReference>
<dbReference type="Gene3D" id="2.40.10.220">
    <property type="entry name" value="predicted glycosyltransferase like domains"/>
    <property type="match status" value="1"/>
</dbReference>